<keyword evidence="7" id="KW-1185">Reference proteome</keyword>
<comment type="caution">
    <text evidence="6">The sequence shown here is derived from an EMBL/GenBank/DDBJ whole genome shotgun (WGS) entry which is preliminary data.</text>
</comment>
<keyword evidence="3" id="KW-0804">Transcription</keyword>
<dbReference type="Pfam" id="PF07729">
    <property type="entry name" value="FCD"/>
    <property type="match status" value="1"/>
</dbReference>
<dbReference type="EMBL" id="JBHLUN010000012">
    <property type="protein sequence ID" value="MFC0409964.1"/>
    <property type="molecule type" value="Genomic_DNA"/>
</dbReference>
<feature type="region of interest" description="Disordered" evidence="4">
    <location>
        <begin position="1"/>
        <end position="29"/>
    </location>
</feature>
<keyword evidence="1" id="KW-0805">Transcription regulation</keyword>
<proteinExistence type="predicted"/>
<evidence type="ECO:0000256" key="1">
    <source>
        <dbReference type="ARBA" id="ARBA00023015"/>
    </source>
</evidence>
<dbReference type="InterPro" id="IPR000524">
    <property type="entry name" value="Tscrpt_reg_HTH_GntR"/>
</dbReference>
<dbReference type="InterPro" id="IPR011711">
    <property type="entry name" value="GntR_C"/>
</dbReference>
<dbReference type="SUPFAM" id="SSF46785">
    <property type="entry name" value="Winged helix' DNA-binding domain"/>
    <property type="match status" value="1"/>
</dbReference>
<dbReference type="Gene3D" id="1.20.120.530">
    <property type="entry name" value="GntR ligand-binding domain-like"/>
    <property type="match status" value="1"/>
</dbReference>
<dbReference type="InterPro" id="IPR036390">
    <property type="entry name" value="WH_DNA-bd_sf"/>
</dbReference>
<reference evidence="6 7" key="1">
    <citation type="submission" date="2024-09" db="EMBL/GenBank/DDBJ databases">
        <authorList>
            <person name="Sun Q."/>
            <person name="Mori K."/>
        </authorList>
    </citation>
    <scope>NUCLEOTIDE SEQUENCE [LARGE SCALE GENOMIC DNA]</scope>
    <source>
        <strain evidence="6 7">TBRC 5777</strain>
    </source>
</reference>
<dbReference type="InterPro" id="IPR008920">
    <property type="entry name" value="TF_FadR/GntR_C"/>
</dbReference>
<dbReference type="InterPro" id="IPR036388">
    <property type="entry name" value="WH-like_DNA-bd_sf"/>
</dbReference>
<evidence type="ECO:0000256" key="3">
    <source>
        <dbReference type="ARBA" id="ARBA00023163"/>
    </source>
</evidence>
<dbReference type="RefSeq" id="WP_377045712.1">
    <property type="nucleotide sequence ID" value="NZ_JBHLUN010000012.1"/>
</dbReference>
<dbReference type="SMART" id="SM00345">
    <property type="entry name" value="HTH_GNTR"/>
    <property type="match status" value="1"/>
</dbReference>
<evidence type="ECO:0000259" key="5">
    <source>
        <dbReference type="PROSITE" id="PS50949"/>
    </source>
</evidence>
<dbReference type="CDD" id="cd07377">
    <property type="entry name" value="WHTH_GntR"/>
    <property type="match status" value="1"/>
</dbReference>
<dbReference type="SUPFAM" id="SSF48008">
    <property type="entry name" value="GntR ligand-binding domain-like"/>
    <property type="match status" value="1"/>
</dbReference>
<dbReference type="SMART" id="SM00895">
    <property type="entry name" value="FCD"/>
    <property type="match status" value="1"/>
</dbReference>
<dbReference type="Gene3D" id="1.10.10.10">
    <property type="entry name" value="Winged helix-like DNA-binding domain superfamily/Winged helix DNA-binding domain"/>
    <property type="match status" value="1"/>
</dbReference>
<dbReference type="Pfam" id="PF00392">
    <property type="entry name" value="GntR"/>
    <property type="match status" value="1"/>
</dbReference>
<feature type="compositionally biased region" description="Low complexity" evidence="4">
    <location>
        <begin position="1"/>
        <end position="10"/>
    </location>
</feature>
<name>A0ABV6JWD5_9PROT</name>
<dbReference type="PROSITE" id="PS50949">
    <property type="entry name" value="HTH_GNTR"/>
    <property type="match status" value="1"/>
</dbReference>
<feature type="domain" description="HTH gntR-type" evidence="5">
    <location>
        <begin position="32"/>
        <end position="101"/>
    </location>
</feature>
<evidence type="ECO:0000313" key="7">
    <source>
        <dbReference type="Proteomes" id="UP001589865"/>
    </source>
</evidence>
<dbReference type="PANTHER" id="PTHR43537:SF44">
    <property type="entry name" value="GNTR FAMILY REGULATORY PROTEIN"/>
    <property type="match status" value="1"/>
</dbReference>
<organism evidence="6 7">
    <name type="scientific">Roseomonas elaeocarpi</name>
    <dbReference type="NCBI Taxonomy" id="907779"/>
    <lineage>
        <taxon>Bacteria</taxon>
        <taxon>Pseudomonadati</taxon>
        <taxon>Pseudomonadota</taxon>
        <taxon>Alphaproteobacteria</taxon>
        <taxon>Acetobacterales</taxon>
        <taxon>Roseomonadaceae</taxon>
        <taxon>Roseomonas</taxon>
    </lineage>
</organism>
<evidence type="ECO:0000313" key="6">
    <source>
        <dbReference type="EMBL" id="MFC0409964.1"/>
    </source>
</evidence>
<dbReference type="Proteomes" id="UP001589865">
    <property type="component" value="Unassembled WGS sequence"/>
</dbReference>
<gene>
    <name evidence="6" type="ORF">ACFFGY_17055</name>
</gene>
<evidence type="ECO:0000256" key="4">
    <source>
        <dbReference type="SAM" id="MobiDB-lite"/>
    </source>
</evidence>
<protein>
    <submittedName>
        <fullName evidence="6">FadR/GntR family transcriptional regulator</fullName>
    </submittedName>
</protein>
<dbReference type="PANTHER" id="PTHR43537">
    <property type="entry name" value="TRANSCRIPTIONAL REGULATOR, GNTR FAMILY"/>
    <property type="match status" value="1"/>
</dbReference>
<accession>A0ABV6JWD5</accession>
<sequence length="281" mass="29990">MSGPAAALLPPASPRARRAAPSQPGAVTAERGKLQDSIVEYYEAEIFAGRLPVGTRMPAEAEIARLFAVSTRTIRDAMQVLETKGLIQRRHGECAVVVRDDVGGFLDSLALTVKQLCSSDARYFVELMDVRRIVELDVVERLASSGGVAGAEVMRALQGMEAAARAGDAAGFARCDVDFHVALVRSVPNKILHILYDNLYGLISDVIQVSARVPRKSLDDAYEEHAGIYRLIQAGDGQAARSAIAQHIEASAGYVQIAIAARAQEPSGAGKDAPRARAEEA</sequence>
<evidence type="ECO:0000256" key="2">
    <source>
        <dbReference type="ARBA" id="ARBA00023125"/>
    </source>
</evidence>
<keyword evidence="2" id="KW-0238">DNA-binding</keyword>
<dbReference type="PRINTS" id="PR00035">
    <property type="entry name" value="HTHGNTR"/>
</dbReference>